<dbReference type="EMBL" id="CP106879">
    <property type="protein sequence ID" value="UYC79581.1"/>
    <property type="molecule type" value="Genomic_DNA"/>
</dbReference>
<dbReference type="Gene3D" id="3.10.450.50">
    <property type="match status" value="2"/>
</dbReference>
<reference evidence="4" key="1">
    <citation type="submission" date="2022-09" db="EMBL/GenBank/DDBJ databases">
        <title>Taxonomy of Curtobacterium flaccumfaciens.</title>
        <authorList>
            <person name="Osdaghi E."/>
            <person name="Taghavi S.M."/>
            <person name="Hamidizade M."/>
            <person name="Abachi H."/>
            <person name="Fazliarab A."/>
            <person name="Baeyen S."/>
            <person name="Portier P."/>
            <person name="Van Vaerenbergh J."/>
            <person name="Jacques M.-A."/>
        </authorList>
    </citation>
    <scope>NUCLEOTIDE SEQUENCE</scope>
    <source>
        <strain evidence="4">AGQB46</strain>
    </source>
</reference>
<dbReference type="PANTHER" id="PTHR38436:SF1">
    <property type="entry name" value="ESTER CYCLASE"/>
    <property type="match status" value="1"/>
</dbReference>
<dbReference type="KEGG" id="cpoi:OE229_10500"/>
<protein>
    <submittedName>
        <fullName evidence="4">Nuclear transport factor 2 family protein</fullName>
    </submittedName>
</protein>
<dbReference type="Proteomes" id="UP001062223">
    <property type="component" value="Chromosome"/>
</dbReference>
<proteinExistence type="predicted"/>
<dbReference type="SUPFAM" id="SSF54427">
    <property type="entry name" value="NTF2-like"/>
    <property type="match status" value="2"/>
</dbReference>
<evidence type="ECO:0000313" key="4">
    <source>
        <dbReference type="EMBL" id="UYC79581.1"/>
    </source>
</evidence>
<evidence type="ECO:0000313" key="5">
    <source>
        <dbReference type="Proteomes" id="UP001062223"/>
    </source>
</evidence>
<dbReference type="RefSeq" id="WP_262137933.1">
    <property type="nucleotide sequence ID" value="NZ_CP106879.1"/>
</dbReference>
<organism evidence="4 5">
    <name type="scientific">Curtobacterium poinsettiae</name>
    <dbReference type="NCBI Taxonomy" id="159612"/>
    <lineage>
        <taxon>Bacteria</taxon>
        <taxon>Bacillati</taxon>
        <taxon>Actinomycetota</taxon>
        <taxon>Actinomycetes</taxon>
        <taxon>Micrococcales</taxon>
        <taxon>Microbacteriaceae</taxon>
        <taxon>Curtobacterium</taxon>
    </lineage>
</organism>
<gene>
    <name evidence="4" type="ORF">OE229_10500</name>
</gene>
<dbReference type="AlphaFoldDB" id="A0A9Q9T2D3"/>
<feature type="chain" id="PRO_5040126471" evidence="2">
    <location>
        <begin position="19"/>
        <end position="321"/>
    </location>
</feature>
<dbReference type="InterPro" id="IPR037401">
    <property type="entry name" value="SnoaL-like"/>
</dbReference>
<evidence type="ECO:0000256" key="2">
    <source>
        <dbReference type="SAM" id="SignalP"/>
    </source>
</evidence>
<evidence type="ECO:0000256" key="1">
    <source>
        <dbReference type="SAM" id="MobiDB-lite"/>
    </source>
</evidence>
<feature type="region of interest" description="Disordered" evidence="1">
    <location>
        <begin position="21"/>
        <end position="65"/>
    </location>
</feature>
<name>A0A9Q9T2D3_9MICO</name>
<accession>A0A9Q9T2D3</accession>
<dbReference type="PANTHER" id="PTHR38436">
    <property type="entry name" value="POLYKETIDE CYCLASE SNOAL-LIKE DOMAIN"/>
    <property type="match status" value="1"/>
</dbReference>
<evidence type="ECO:0000259" key="3">
    <source>
        <dbReference type="Pfam" id="PF12680"/>
    </source>
</evidence>
<feature type="compositionally biased region" description="Basic and acidic residues" evidence="1">
    <location>
        <begin position="55"/>
        <end position="65"/>
    </location>
</feature>
<feature type="compositionally biased region" description="Low complexity" evidence="1">
    <location>
        <begin position="22"/>
        <end position="49"/>
    </location>
</feature>
<dbReference type="InterPro" id="IPR009959">
    <property type="entry name" value="Cyclase_SnoaL-like"/>
</dbReference>
<dbReference type="Pfam" id="PF12680">
    <property type="entry name" value="SnoaL_2"/>
    <property type="match status" value="1"/>
</dbReference>
<dbReference type="InterPro" id="IPR032710">
    <property type="entry name" value="NTF2-like_dom_sf"/>
</dbReference>
<feature type="domain" description="SnoaL-like" evidence="3">
    <location>
        <begin position="87"/>
        <end position="172"/>
    </location>
</feature>
<keyword evidence="2" id="KW-0732">Signal</keyword>
<dbReference type="GO" id="GO:0030638">
    <property type="term" value="P:polyketide metabolic process"/>
    <property type="evidence" value="ECO:0007669"/>
    <property type="project" value="InterPro"/>
</dbReference>
<sequence length="321" mass="34048">MAAPVAIAVSLVAGPAVAAPLHTSSSNSASDTTATSAHHTVTRAARTTSGGVAVSRRDRRAEQRNEATVRHLFRCAFRSPGSAQARAAARTAVATGAVAHGATSASGPSALLAEFTADRSRVPGAHAVIKHVAGDADLVAVHWQITAKPTDERTGDAAVDLFRMRDGRISEWWALRQTVPTGTPASGNTNSMFSDLYPAAKRDRHLTERQEEHNRVLAVTAYDRLFRDHDVSVLDEEFDPAYLQHNSVAANGTAALEQFFAGGAAQSLPKQESVISLADGDLVWTFSKPVGAKADAPFGAADLFRVDGNLIREHWDVVPTS</sequence>
<feature type="signal peptide" evidence="2">
    <location>
        <begin position="1"/>
        <end position="18"/>
    </location>
</feature>